<evidence type="ECO:0000313" key="3">
    <source>
        <dbReference type="Proteomes" id="UP000251869"/>
    </source>
</evidence>
<dbReference type="InterPro" id="IPR043727">
    <property type="entry name" value="Lmo0937-like"/>
</dbReference>
<dbReference type="RefSeq" id="WP_112233087.1">
    <property type="nucleotide sequence ID" value="NZ_QLZQ01000003.1"/>
</dbReference>
<organism evidence="2 3">
    <name type="scientific">Planococcus maitriensis</name>
    <dbReference type="NCBI Taxonomy" id="221799"/>
    <lineage>
        <taxon>Bacteria</taxon>
        <taxon>Bacillati</taxon>
        <taxon>Bacillota</taxon>
        <taxon>Bacilli</taxon>
        <taxon>Bacillales</taxon>
        <taxon>Caryophanaceae</taxon>
        <taxon>Planococcus</taxon>
    </lineage>
</organism>
<keyword evidence="1" id="KW-0472">Membrane</keyword>
<accession>A0A365K5V7</accession>
<gene>
    <name evidence="2" type="ORF">DP119_09885</name>
</gene>
<keyword evidence="1" id="KW-1133">Transmembrane helix</keyword>
<dbReference type="Proteomes" id="UP000251869">
    <property type="component" value="Unassembled WGS sequence"/>
</dbReference>
<sequence length="51" mass="5486">MGRILWIILVVILAVWVIGFLLDVAGGLIHILLIIAAIVLIINLVTGRKGV</sequence>
<keyword evidence="3" id="KW-1185">Reference proteome</keyword>
<feature type="transmembrane region" description="Helical" evidence="1">
    <location>
        <begin position="28"/>
        <end position="46"/>
    </location>
</feature>
<evidence type="ECO:0000313" key="2">
    <source>
        <dbReference type="EMBL" id="RAZ68012.1"/>
    </source>
</evidence>
<dbReference type="EMBL" id="QLZQ01000003">
    <property type="protein sequence ID" value="RAZ68012.1"/>
    <property type="molecule type" value="Genomic_DNA"/>
</dbReference>
<protein>
    <submittedName>
        <fullName evidence="2">Lmo0937 family membrane protein</fullName>
    </submittedName>
</protein>
<keyword evidence="1" id="KW-0812">Transmembrane</keyword>
<reference evidence="2 3" key="1">
    <citation type="submission" date="2018-06" db="EMBL/GenBank/DDBJ databases">
        <title>The draft genome sequences of strains SCU63 and S1.</title>
        <authorList>
            <person name="Gan L."/>
        </authorList>
    </citation>
    <scope>NUCLEOTIDE SEQUENCE [LARGE SCALE GENOMIC DNA]</scope>
    <source>
        <strain evidence="2 3">S1</strain>
    </source>
</reference>
<dbReference type="AlphaFoldDB" id="A0A365K5V7"/>
<dbReference type="NCBIfam" id="NF033488">
    <property type="entry name" value="lmo0937_fam_TM"/>
    <property type="match status" value="1"/>
</dbReference>
<proteinExistence type="predicted"/>
<name>A0A365K5V7_9BACL</name>
<comment type="caution">
    <text evidence="2">The sequence shown here is derived from an EMBL/GenBank/DDBJ whole genome shotgun (WGS) entry which is preliminary data.</text>
</comment>
<feature type="transmembrane region" description="Helical" evidence="1">
    <location>
        <begin position="5"/>
        <end position="22"/>
    </location>
</feature>
<dbReference type="Pfam" id="PF18919">
    <property type="entry name" value="DUF5670"/>
    <property type="match status" value="1"/>
</dbReference>
<evidence type="ECO:0000256" key="1">
    <source>
        <dbReference type="SAM" id="Phobius"/>
    </source>
</evidence>